<dbReference type="InterPro" id="IPR024498">
    <property type="entry name" value="DUF2786"/>
</dbReference>
<proteinExistence type="predicted"/>
<feature type="domain" description="DUF2786" evidence="1">
    <location>
        <begin position="115"/>
        <end position="152"/>
    </location>
</feature>
<organism evidence="2 3">
    <name type="scientific">Corynebacterium pyruviciproducens</name>
    <dbReference type="NCBI Taxonomy" id="598660"/>
    <lineage>
        <taxon>Bacteria</taxon>
        <taxon>Bacillati</taxon>
        <taxon>Actinomycetota</taxon>
        <taxon>Actinomycetes</taxon>
        <taxon>Mycobacteriales</taxon>
        <taxon>Corynebacteriaceae</taxon>
        <taxon>Corynebacterium</taxon>
    </lineage>
</organism>
<dbReference type="AlphaFoldDB" id="A0AAF1BWZ8"/>
<sequence length="341" mass="38112">MSIESFDSYTATFLTNAAARGWTPADLRHHLRCTKENNLLEYAMYLAAQQLSESVNPSIRYAWAVDTHFVSQRNFVSEDYRKLWQDIKNLPSLSVASLLYMPKKTDPSDEQAKNREKIAALLRKAESTPYEEEASTYIHKAAELQHKYNITHVSADLDQKSKVKADRLYISAPYAREKGVLLNAIASHCNVQTIALTSSGIMCLVGFLDDIAYVKDMFASLERQCLYYMHNSPKAHLTGNSAETASFRRSFIIAYALRIGEILRQAEEESSPDLTKAQEKAVAIAESSVNRIFRTIFPHVSTHRVQPHNASGFNEGTRSAQASHFGGDSAGIRGLRAIGSL</sequence>
<evidence type="ECO:0000313" key="2">
    <source>
        <dbReference type="EMBL" id="WOT02902.1"/>
    </source>
</evidence>
<dbReference type="Proteomes" id="UP000234560">
    <property type="component" value="Chromosome"/>
</dbReference>
<accession>A0AAF1BWZ8</accession>
<dbReference type="KEGG" id="cpyr:CYJ47_03795"/>
<dbReference type="RefSeq" id="WP_101678358.1">
    <property type="nucleotide sequence ID" value="NZ_CP136958.1"/>
</dbReference>
<reference evidence="2" key="2">
    <citation type="submission" date="2023-10" db="EMBL/GenBank/DDBJ databases">
        <authorList>
            <person name="Choi B."/>
        </authorList>
    </citation>
    <scope>NUCLEOTIDE SEQUENCE</scope>
    <source>
        <strain evidence="2">UMB0763</strain>
    </source>
</reference>
<dbReference type="Pfam" id="PF10979">
    <property type="entry name" value="DUF2786"/>
    <property type="match status" value="1"/>
</dbReference>
<gene>
    <name evidence="2" type="ORF">CYJ47_03795</name>
</gene>
<name>A0AAF1BWZ8_9CORY</name>
<reference evidence="2" key="1">
    <citation type="submission" date="2017-12" db="EMBL/GenBank/DDBJ databases">
        <authorList>
            <person name="Thomas-White K."/>
            <person name="Wolfe A.J."/>
        </authorList>
    </citation>
    <scope>NUCLEOTIDE SEQUENCE</scope>
    <source>
        <strain evidence="2">UMB0763</strain>
    </source>
</reference>
<protein>
    <submittedName>
        <fullName evidence="2">DUF2786 domain-containing protein</fullName>
    </submittedName>
</protein>
<evidence type="ECO:0000313" key="3">
    <source>
        <dbReference type="Proteomes" id="UP000234560"/>
    </source>
</evidence>
<dbReference type="EMBL" id="CP136958">
    <property type="protein sequence ID" value="WOT02902.1"/>
    <property type="molecule type" value="Genomic_DNA"/>
</dbReference>
<evidence type="ECO:0000259" key="1">
    <source>
        <dbReference type="Pfam" id="PF10979"/>
    </source>
</evidence>